<name>A0A1S0TNJ8_LOALO</name>
<dbReference type="RefSeq" id="XP_020301433.1">
    <property type="nucleotide sequence ID" value="XM_020448423.1"/>
</dbReference>
<accession>A0A1S0TNJ8</accession>
<dbReference type="InterPro" id="IPR001478">
    <property type="entry name" value="PDZ"/>
</dbReference>
<dbReference type="Pfam" id="PF00595">
    <property type="entry name" value="PDZ"/>
    <property type="match status" value="1"/>
</dbReference>
<organism evidence="2">
    <name type="scientific">Loa loa</name>
    <name type="common">Eye worm</name>
    <name type="synonym">Filaria loa</name>
    <dbReference type="NCBI Taxonomy" id="7209"/>
    <lineage>
        <taxon>Eukaryota</taxon>
        <taxon>Metazoa</taxon>
        <taxon>Ecdysozoa</taxon>
        <taxon>Nematoda</taxon>
        <taxon>Chromadorea</taxon>
        <taxon>Rhabditida</taxon>
        <taxon>Spirurina</taxon>
        <taxon>Spiruromorpha</taxon>
        <taxon>Filarioidea</taxon>
        <taxon>Onchocercidae</taxon>
        <taxon>Loa</taxon>
    </lineage>
</organism>
<evidence type="ECO:0000259" key="1">
    <source>
        <dbReference type="Pfam" id="PF00595"/>
    </source>
</evidence>
<reference evidence="2" key="1">
    <citation type="submission" date="2012-04" db="EMBL/GenBank/DDBJ databases">
        <title>The Genome Sequence of Loa loa.</title>
        <authorList>
            <consortium name="The Broad Institute Genome Sequencing Platform"/>
            <consortium name="Broad Institute Genome Sequencing Center for Infectious Disease"/>
            <person name="Nutman T.B."/>
            <person name="Fink D.L."/>
            <person name="Russ C."/>
            <person name="Young S."/>
            <person name="Zeng Q."/>
            <person name="Gargeya S."/>
            <person name="Alvarado L."/>
            <person name="Berlin A."/>
            <person name="Chapman S.B."/>
            <person name="Chen Z."/>
            <person name="Freedman E."/>
            <person name="Gellesch M."/>
            <person name="Goldberg J."/>
            <person name="Griggs A."/>
            <person name="Gujja S."/>
            <person name="Heilman E.R."/>
            <person name="Heiman D."/>
            <person name="Howarth C."/>
            <person name="Mehta T."/>
            <person name="Neiman D."/>
            <person name="Pearson M."/>
            <person name="Roberts A."/>
            <person name="Saif S."/>
            <person name="Shea T."/>
            <person name="Shenoy N."/>
            <person name="Sisk P."/>
            <person name="Stolte C."/>
            <person name="Sykes S."/>
            <person name="White J."/>
            <person name="Yandava C."/>
            <person name="Haas B."/>
            <person name="Henn M.R."/>
            <person name="Nusbaum C."/>
            <person name="Birren B."/>
        </authorList>
    </citation>
    <scope>NUCLEOTIDE SEQUENCE [LARGE SCALE GENOMIC DNA]</scope>
</reference>
<dbReference type="OrthoDB" id="5847145at2759"/>
<gene>
    <name evidence="2" type="ORF">LOAG_11808</name>
</gene>
<dbReference type="InParanoid" id="A0A1S0TNJ8"/>
<evidence type="ECO:0000313" key="2">
    <source>
        <dbReference type="EMBL" id="EFO16697.2"/>
    </source>
</evidence>
<dbReference type="SUPFAM" id="SSF50156">
    <property type="entry name" value="PDZ domain-like"/>
    <property type="match status" value="1"/>
</dbReference>
<dbReference type="GeneID" id="9949266"/>
<dbReference type="InterPro" id="IPR036034">
    <property type="entry name" value="PDZ_sf"/>
</dbReference>
<dbReference type="KEGG" id="loa:LOAG_11808"/>
<dbReference type="AlphaFoldDB" id="A0A1S0TNJ8"/>
<dbReference type="CTD" id="9949266"/>
<dbReference type="Gene3D" id="2.30.42.10">
    <property type="match status" value="1"/>
</dbReference>
<feature type="domain" description="PDZ" evidence="1">
    <location>
        <begin position="3"/>
        <end position="34"/>
    </location>
</feature>
<dbReference type="EMBL" id="JH712338">
    <property type="protein sequence ID" value="EFO16697.2"/>
    <property type="molecule type" value="Genomic_DNA"/>
</dbReference>
<proteinExistence type="predicted"/>
<sequence>MAVIKVERGSIAEQLLQFGDIITNINDKKIESQKEFEELLTEFSKNDYNSNI</sequence>
<protein>
    <recommendedName>
        <fullName evidence="1">PDZ domain-containing protein</fullName>
    </recommendedName>
</protein>